<evidence type="ECO:0000313" key="1">
    <source>
        <dbReference type="EMBL" id="AZQ53273.1"/>
    </source>
</evidence>
<evidence type="ECO:0000313" key="2">
    <source>
        <dbReference type="Proteomes" id="UP000277191"/>
    </source>
</evidence>
<reference evidence="1 2" key="1">
    <citation type="submission" date="2018-12" db="EMBL/GenBank/DDBJ databases">
        <title>Cadmium resistance mechanism in endophytic bacteria Burkholderia cenocepacia YG-3.</title>
        <authorList>
            <person name="Zhang X."/>
            <person name="Wang X."/>
            <person name="Zhu Y."/>
        </authorList>
    </citation>
    <scope>NUCLEOTIDE SEQUENCE [LARGE SCALE GENOMIC DNA]</scope>
    <source>
        <strain evidence="1 2">YG-3</strain>
    </source>
</reference>
<dbReference type="EMBL" id="CP034546">
    <property type="protein sequence ID" value="AZQ53273.1"/>
    <property type="molecule type" value="Genomic_DNA"/>
</dbReference>
<proteinExistence type="predicted"/>
<dbReference type="AlphaFoldDB" id="A0A3Q9FAK6"/>
<accession>A0A3Q9FAK6</accession>
<sequence length="73" mass="7906">MRRRDAWTARAGLECRAQHNRPRTARFPCSVASLRAGTARADLRAGAVFALGMASTFKYGADHFADNVPVVTG</sequence>
<gene>
    <name evidence="1" type="ORF">D5R55_20115</name>
</gene>
<organism evidence="1 2">
    <name type="scientific">Burkholderia cenocepacia</name>
    <dbReference type="NCBI Taxonomy" id="95486"/>
    <lineage>
        <taxon>Bacteria</taxon>
        <taxon>Pseudomonadati</taxon>
        <taxon>Pseudomonadota</taxon>
        <taxon>Betaproteobacteria</taxon>
        <taxon>Burkholderiales</taxon>
        <taxon>Burkholderiaceae</taxon>
        <taxon>Burkholderia</taxon>
        <taxon>Burkholderia cepacia complex</taxon>
    </lineage>
</organism>
<name>A0A3Q9FAK6_9BURK</name>
<dbReference type="Proteomes" id="UP000277191">
    <property type="component" value="Chromosome 2"/>
</dbReference>
<protein>
    <submittedName>
        <fullName evidence="1">Uncharacterized protein</fullName>
    </submittedName>
</protein>